<proteinExistence type="predicted"/>
<accession>A0AA37SKS2</accession>
<gene>
    <name evidence="1" type="ORF">GCM10007872_26800</name>
</gene>
<protein>
    <recommendedName>
        <fullName evidence="3">DUF4393 domain-containing protein</fullName>
    </recommendedName>
</protein>
<name>A0AA37SKS2_9PROT</name>
<dbReference type="Pfam" id="PF14337">
    <property type="entry name" value="Abi_alpha"/>
    <property type="match status" value="1"/>
</dbReference>
<dbReference type="AlphaFoldDB" id="A0AA37SKS2"/>
<reference evidence="2" key="1">
    <citation type="journal article" date="2019" name="Int. J. Syst. Evol. Microbiol.">
        <title>The Global Catalogue of Microorganisms (GCM) 10K type strain sequencing project: providing services to taxonomists for standard genome sequencing and annotation.</title>
        <authorList>
            <consortium name="The Broad Institute Genomics Platform"/>
            <consortium name="The Broad Institute Genome Sequencing Center for Infectious Disease"/>
            <person name="Wu L."/>
            <person name="Ma J."/>
        </authorList>
    </citation>
    <scope>NUCLEOTIDE SEQUENCE [LARGE SCALE GENOMIC DNA]</scope>
    <source>
        <strain evidence="2">NBRC 12467</strain>
    </source>
</reference>
<dbReference type="Proteomes" id="UP001156708">
    <property type="component" value="Unassembled WGS sequence"/>
</dbReference>
<dbReference type="RefSeq" id="WP_141353781.1">
    <property type="nucleotide sequence ID" value="NZ_BARA01000119.1"/>
</dbReference>
<organism evidence="1 2">
    <name type="scientific">Gluconobacter sphaericus NBRC 12467</name>
    <dbReference type="NCBI Taxonomy" id="1307951"/>
    <lineage>
        <taxon>Bacteria</taxon>
        <taxon>Pseudomonadati</taxon>
        <taxon>Pseudomonadota</taxon>
        <taxon>Alphaproteobacteria</taxon>
        <taxon>Acetobacterales</taxon>
        <taxon>Acetobacteraceae</taxon>
        <taxon>Gluconobacter</taxon>
    </lineage>
</organism>
<evidence type="ECO:0000313" key="2">
    <source>
        <dbReference type="Proteomes" id="UP001156708"/>
    </source>
</evidence>
<sequence>MTEVTIVQEIIDGAHAVKAVTQAVPGMKAAISEVWQYWVTDKFRYARAKANLEHMCEMADKMTEGKERVEDVSCKQAEKVIEACIGEDREELQKLWAAMLARIMTGNERDIRSDIVDVVKKFEPNDALVLKYIFSVYLEKSKFELSSSHIKTYFSVEDREKMDDDDVSLSFENLFSCGCIKHNNSAYLSTGIFIEGAVYRLTARGIKIMEAVNPNM</sequence>
<dbReference type="EMBL" id="BSNZ01000026">
    <property type="protein sequence ID" value="GLQ85770.1"/>
    <property type="molecule type" value="Genomic_DNA"/>
</dbReference>
<comment type="caution">
    <text evidence="1">The sequence shown here is derived from an EMBL/GenBank/DDBJ whole genome shotgun (WGS) entry which is preliminary data.</text>
</comment>
<keyword evidence="2" id="KW-1185">Reference proteome</keyword>
<evidence type="ECO:0008006" key="3">
    <source>
        <dbReference type="Google" id="ProtNLM"/>
    </source>
</evidence>
<dbReference type="InterPro" id="IPR025506">
    <property type="entry name" value="Abi_alpha"/>
</dbReference>
<evidence type="ECO:0000313" key="1">
    <source>
        <dbReference type="EMBL" id="GLQ85770.1"/>
    </source>
</evidence>